<dbReference type="InterPro" id="IPR018637">
    <property type="entry name" value="DUF2059"/>
</dbReference>
<name>A0A2T5BT74_9RHOB</name>
<evidence type="ECO:0000256" key="1">
    <source>
        <dbReference type="SAM" id="SignalP"/>
    </source>
</evidence>
<evidence type="ECO:0000313" key="4">
    <source>
        <dbReference type="Proteomes" id="UP000243859"/>
    </source>
</evidence>
<comment type="caution">
    <text evidence="3">The sequence shown here is derived from an EMBL/GenBank/DDBJ whole genome shotgun (WGS) entry which is preliminary data.</text>
</comment>
<keyword evidence="1" id="KW-0732">Signal</keyword>
<feature type="domain" description="DUF2059" evidence="2">
    <location>
        <begin position="78"/>
        <end position="130"/>
    </location>
</feature>
<keyword evidence="4" id="KW-1185">Reference proteome</keyword>
<feature type="chain" id="PRO_5015636026" evidence="1">
    <location>
        <begin position="23"/>
        <end position="274"/>
    </location>
</feature>
<dbReference type="Pfam" id="PF09832">
    <property type="entry name" value="DUF2059"/>
    <property type="match status" value="1"/>
</dbReference>
<dbReference type="AlphaFoldDB" id="A0A2T5BT74"/>
<evidence type="ECO:0000259" key="2">
    <source>
        <dbReference type="Pfam" id="PF09832"/>
    </source>
</evidence>
<feature type="signal peptide" evidence="1">
    <location>
        <begin position="1"/>
        <end position="22"/>
    </location>
</feature>
<sequence>MVLRSVVLGFALSLLIAVPARATDTLEALVSVLHLPKLIGVMREEGLRQGEDIRQDLFEGRAAPGWSQAVSRAHDAEAMLDTLKGGLERGMTLEQMDASVAFFRSTIGARIVDLEVSARQARLDETVEEASIRLLEQMQADGAPRLALLEEFSEANDLVEANVAGALNSNYAFLRGMSDGGAFGEALTEGWMLRETWVQEPEIRAETREWVLSYLAMAYASLSEEDLRRYLEFSGTPAGRALNAALFSGYEEMFVAISYKLGLAVARDLAGDDT</sequence>
<protein>
    <submittedName>
        <fullName evidence="3">Uncharacterized protein DUF2059</fullName>
    </submittedName>
</protein>
<accession>A0A2T5BT74</accession>
<reference evidence="3 4" key="1">
    <citation type="submission" date="2018-04" db="EMBL/GenBank/DDBJ databases">
        <title>Genomic Encyclopedia of Archaeal and Bacterial Type Strains, Phase II (KMG-II): from individual species to whole genera.</title>
        <authorList>
            <person name="Goeker M."/>
        </authorList>
    </citation>
    <scope>NUCLEOTIDE SEQUENCE [LARGE SCALE GENOMIC DNA]</scope>
    <source>
        <strain evidence="3 4">DSM 18064</strain>
    </source>
</reference>
<gene>
    <name evidence="3" type="ORF">C8N32_1051</name>
</gene>
<dbReference type="OrthoDB" id="7841298at2"/>
<evidence type="ECO:0000313" key="3">
    <source>
        <dbReference type="EMBL" id="PTN02631.1"/>
    </source>
</evidence>
<dbReference type="Proteomes" id="UP000243859">
    <property type="component" value="Unassembled WGS sequence"/>
</dbReference>
<dbReference type="RefSeq" id="WP_107891458.1">
    <property type="nucleotide sequence ID" value="NZ_NHSI01000022.1"/>
</dbReference>
<dbReference type="EMBL" id="QAAA01000005">
    <property type="protein sequence ID" value="PTN02631.1"/>
    <property type="molecule type" value="Genomic_DNA"/>
</dbReference>
<proteinExistence type="predicted"/>
<organism evidence="3 4">
    <name type="scientific">Rhodovulum imhoffii</name>
    <dbReference type="NCBI Taxonomy" id="365340"/>
    <lineage>
        <taxon>Bacteria</taxon>
        <taxon>Pseudomonadati</taxon>
        <taxon>Pseudomonadota</taxon>
        <taxon>Alphaproteobacteria</taxon>
        <taxon>Rhodobacterales</taxon>
        <taxon>Paracoccaceae</taxon>
        <taxon>Rhodovulum</taxon>
    </lineage>
</organism>